<evidence type="ECO:0000256" key="1">
    <source>
        <dbReference type="ARBA" id="ARBA00022737"/>
    </source>
</evidence>
<dbReference type="NCBIfam" id="TIGR00756">
    <property type="entry name" value="PPR"/>
    <property type="match status" value="4"/>
</dbReference>
<comment type="caution">
    <text evidence="3">The sequence shown here is derived from an EMBL/GenBank/DDBJ whole genome shotgun (WGS) entry which is preliminary data.</text>
</comment>
<dbReference type="Gene3D" id="1.25.40.10">
    <property type="entry name" value="Tetratricopeptide repeat domain"/>
    <property type="match status" value="3"/>
</dbReference>
<dbReference type="InterPro" id="IPR046848">
    <property type="entry name" value="E_motif"/>
</dbReference>
<sequence>MLRLRRRAPHVYLATKELSSCCYSFSYTTHLQSTTRQHYQGHQLAQLVPLLRKYPSRRVAQQVHSHLITSGLLHNHQSGSSVLRLVNTLLRCYSLNQFPLEVLVLYKHLNDLSYDSFTYTFLFYTCANLRSTLSVLQLHASVIKVGFQSHVYVQTALVYVYAVCGSLVEAMHVFHEMPERNSVTWNVMITGLAKWGHLQLAHSLFDHMPTRNVVSWTAIIDGYTRMNQPHEALALFRKMVVYEYIEPSEISLLAIFPAISSLGALKTCRLVHAYGEKRGFNASDIRITNSLVDSYAKCGCIESASRFFEEISPKRKNIVSWTSIISSFAMHGMGKEAVESFERMEEGGMEPNRVTFLSVLNACSHGGLVEEGLKFFHKMLNGSNIVPDIKHYGCLIDTLGRAGRLEAAEKMALEIPAEIFNVVIWRTLLGACSFHGNIEIGERVNRKILEMEREYGGDYVLMSNIFAGVGMFGDAERLRKLMNERNVFKVPGHSMV</sequence>
<feature type="repeat" description="PPR" evidence="2">
    <location>
        <begin position="181"/>
        <end position="215"/>
    </location>
</feature>
<dbReference type="AlphaFoldDB" id="A0A6A1WI94"/>
<name>A0A6A1WI94_9ROSI</name>
<organism evidence="3 4">
    <name type="scientific">Morella rubra</name>
    <name type="common">Chinese bayberry</name>
    <dbReference type="NCBI Taxonomy" id="262757"/>
    <lineage>
        <taxon>Eukaryota</taxon>
        <taxon>Viridiplantae</taxon>
        <taxon>Streptophyta</taxon>
        <taxon>Embryophyta</taxon>
        <taxon>Tracheophyta</taxon>
        <taxon>Spermatophyta</taxon>
        <taxon>Magnoliopsida</taxon>
        <taxon>eudicotyledons</taxon>
        <taxon>Gunneridae</taxon>
        <taxon>Pentapetalae</taxon>
        <taxon>rosids</taxon>
        <taxon>fabids</taxon>
        <taxon>Fagales</taxon>
        <taxon>Myricaceae</taxon>
        <taxon>Morella</taxon>
    </lineage>
</organism>
<dbReference type="InterPro" id="IPR002885">
    <property type="entry name" value="PPR_rpt"/>
</dbReference>
<dbReference type="InterPro" id="IPR046960">
    <property type="entry name" value="PPR_At4g14850-like_plant"/>
</dbReference>
<dbReference type="Pfam" id="PF01535">
    <property type="entry name" value="PPR"/>
    <property type="match status" value="4"/>
</dbReference>
<evidence type="ECO:0008006" key="5">
    <source>
        <dbReference type="Google" id="ProtNLM"/>
    </source>
</evidence>
<evidence type="ECO:0000313" key="3">
    <source>
        <dbReference type="EMBL" id="KAB1225005.1"/>
    </source>
</evidence>
<dbReference type="FunFam" id="1.25.40.10:FF:001213">
    <property type="entry name" value="Pentatricopeptide repeat-containing protein, mitochondrial"/>
    <property type="match status" value="1"/>
</dbReference>
<keyword evidence="1" id="KW-0677">Repeat</keyword>
<dbReference type="GO" id="GO:0009451">
    <property type="term" value="P:RNA modification"/>
    <property type="evidence" value="ECO:0007669"/>
    <property type="project" value="InterPro"/>
</dbReference>
<proteinExistence type="predicted"/>
<protein>
    <recommendedName>
        <fullName evidence="5">Pentatricopeptide repeat-containing protein</fullName>
    </recommendedName>
</protein>
<dbReference type="FunFam" id="1.25.40.10:FF:000348">
    <property type="entry name" value="Pentatricopeptide repeat-containing protein chloroplastic"/>
    <property type="match status" value="1"/>
</dbReference>
<dbReference type="Pfam" id="PF20431">
    <property type="entry name" value="E_motif"/>
    <property type="match status" value="1"/>
</dbReference>
<dbReference type="EMBL" id="RXIC02000019">
    <property type="protein sequence ID" value="KAB1225005.1"/>
    <property type="molecule type" value="Genomic_DNA"/>
</dbReference>
<gene>
    <name evidence="3" type="ORF">CJ030_MR1G015012</name>
</gene>
<feature type="repeat" description="PPR" evidence="2">
    <location>
        <begin position="352"/>
        <end position="387"/>
    </location>
</feature>
<dbReference type="Proteomes" id="UP000516437">
    <property type="component" value="Chromosome 1"/>
</dbReference>
<evidence type="ECO:0000256" key="2">
    <source>
        <dbReference type="PROSITE-ProRule" id="PRU00708"/>
    </source>
</evidence>
<dbReference type="Pfam" id="PF13041">
    <property type="entry name" value="PPR_2"/>
    <property type="match status" value="1"/>
</dbReference>
<dbReference type="PROSITE" id="PS51375">
    <property type="entry name" value="PPR"/>
    <property type="match status" value="3"/>
</dbReference>
<dbReference type="OrthoDB" id="1879205at2759"/>
<feature type="repeat" description="PPR" evidence="2">
    <location>
        <begin position="317"/>
        <end position="351"/>
    </location>
</feature>
<dbReference type="PANTHER" id="PTHR47926">
    <property type="entry name" value="PENTATRICOPEPTIDE REPEAT-CONTAINING PROTEIN"/>
    <property type="match status" value="1"/>
</dbReference>
<dbReference type="PANTHER" id="PTHR47926:SF460">
    <property type="entry name" value="OS01G0815900 PROTEIN"/>
    <property type="match status" value="1"/>
</dbReference>
<reference evidence="3 4" key="1">
    <citation type="journal article" date="2019" name="Plant Biotechnol. J.">
        <title>The red bayberry genome and genetic basis of sex determination.</title>
        <authorList>
            <person name="Jia H.M."/>
            <person name="Jia H.J."/>
            <person name="Cai Q.L."/>
            <person name="Wang Y."/>
            <person name="Zhao H.B."/>
            <person name="Yang W.F."/>
            <person name="Wang G.Y."/>
            <person name="Li Y.H."/>
            <person name="Zhan D.L."/>
            <person name="Shen Y.T."/>
            <person name="Niu Q.F."/>
            <person name="Chang L."/>
            <person name="Qiu J."/>
            <person name="Zhao L."/>
            <person name="Xie H.B."/>
            <person name="Fu W.Y."/>
            <person name="Jin J."/>
            <person name="Li X.W."/>
            <person name="Jiao Y."/>
            <person name="Zhou C.C."/>
            <person name="Tu T."/>
            <person name="Chai C.Y."/>
            <person name="Gao J.L."/>
            <person name="Fan L.J."/>
            <person name="van de Weg E."/>
            <person name="Wang J.Y."/>
            <person name="Gao Z.S."/>
        </authorList>
    </citation>
    <scope>NUCLEOTIDE SEQUENCE [LARGE SCALE GENOMIC DNA]</scope>
    <source>
        <tissue evidence="3">Leaves</tissue>
    </source>
</reference>
<accession>A0A6A1WI94</accession>
<dbReference type="GO" id="GO:0003723">
    <property type="term" value="F:RNA binding"/>
    <property type="evidence" value="ECO:0007669"/>
    <property type="project" value="InterPro"/>
</dbReference>
<dbReference type="InterPro" id="IPR011990">
    <property type="entry name" value="TPR-like_helical_dom_sf"/>
</dbReference>
<keyword evidence="4" id="KW-1185">Reference proteome</keyword>
<evidence type="ECO:0000313" key="4">
    <source>
        <dbReference type="Proteomes" id="UP000516437"/>
    </source>
</evidence>